<dbReference type="InterPro" id="IPR029058">
    <property type="entry name" value="AB_hydrolase_fold"/>
</dbReference>
<accession>A0A2M7AME0</accession>
<dbReference type="PANTHER" id="PTHR43798">
    <property type="entry name" value="MONOACYLGLYCEROL LIPASE"/>
    <property type="match status" value="1"/>
</dbReference>
<evidence type="ECO:0000313" key="2">
    <source>
        <dbReference type="EMBL" id="PIU68440.1"/>
    </source>
</evidence>
<gene>
    <name evidence="2" type="ORF">COS81_03990</name>
</gene>
<dbReference type="EMBL" id="PEWD01000075">
    <property type="protein sequence ID" value="PIU68440.1"/>
    <property type="molecule type" value="Genomic_DNA"/>
</dbReference>
<proteinExistence type="predicted"/>
<dbReference type="InterPro" id="IPR000073">
    <property type="entry name" value="AB_hydrolase_1"/>
</dbReference>
<dbReference type="SUPFAM" id="SSF53474">
    <property type="entry name" value="alpha/beta-Hydrolases"/>
    <property type="match status" value="1"/>
</dbReference>
<protein>
    <recommendedName>
        <fullName evidence="1">AB hydrolase-1 domain-containing protein</fullName>
    </recommendedName>
</protein>
<dbReference type="PRINTS" id="PR00111">
    <property type="entry name" value="ABHYDROLASE"/>
</dbReference>
<dbReference type="InterPro" id="IPR050266">
    <property type="entry name" value="AB_hydrolase_sf"/>
</dbReference>
<sequence length="276" mass="31068">MEFQEQFVLINGIRTHVYQFGQGKPLVFVHGWPRPAKPAYFSAWHSVGHYRFYLFDLPGFGQSQKLRGEVSLSAYAEFLDSFLEKLKIEKPIVAGFSLGGIIALRYAIGHPENLSGLILCAATNTSQKLNFWIVSSVRATIAVYQKIAFLRTLINRMVRSPKLIKALWKMVEPKVETNLPAAQNTIQAIQKVSLDLSLKLFQEIITMDVRNESRQIKIPVLLLSGGKDNLIPLKAAYETARTIPGSDFLVVKKAGHTNVINEESLGRIKKFLEKIN</sequence>
<dbReference type="AlphaFoldDB" id="A0A2M7AME0"/>
<comment type="caution">
    <text evidence="2">The sequence shown here is derived from an EMBL/GenBank/DDBJ whole genome shotgun (WGS) entry which is preliminary data.</text>
</comment>
<dbReference type="GO" id="GO:0016020">
    <property type="term" value="C:membrane"/>
    <property type="evidence" value="ECO:0007669"/>
    <property type="project" value="TreeGrafter"/>
</dbReference>
<name>A0A2M7AME0_UNCKA</name>
<dbReference type="PANTHER" id="PTHR43798:SF33">
    <property type="entry name" value="HYDROLASE, PUTATIVE (AFU_ORTHOLOGUE AFUA_2G14860)-RELATED"/>
    <property type="match status" value="1"/>
</dbReference>
<evidence type="ECO:0000259" key="1">
    <source>
        <dbReference type="Pfam" id="PF00561"/>
    </source>
</evidence>
<reference evidence="3" key="1">
    <citation type="submission" date="2017-09" db="EMBL/GenBank/DDBJ databases">
        <title>Depth-based differentiation of microbial function through sediment-hosted aquifers and enrichment of novel symbionts in the deep terrestrial subsurface.</title>
        <authorList>
            <person name="Probst A.J."/>
            <person name="Ladd B."/>
            <person name="Jarett J.K."/>
            <person name="Geller-Mcgrath D.E."/>
            <person name="Sieber C.M.K."/>
            <person name="Emerson J.B."/>
            <person name="Anantharaman K."/>
            <person name="Thomas B.C."/>
            <person name="Malmstrom R."/>
            <person name="Stieglmeier M."/>
            <person name="Klingl A."/>
            <person name="Woyke T."/>
            <person name="Ryan C.M."/>
            <person name="Banfield J.F."/>
        </authorList>
    </citation>
    <scope>NUCLEOTIDE SEQUENCE [LARGE SCALE GENOMIC DNA]</scope>
</reference>
<dbReference type="Gene3D" id="3.40.50.1820">
    <property type="entry name" value="alpha/beta hydrolase"/>
    <property type="match status" value="1"/>
</dbReference>
<dbReference type="Proteomes" id="UP000229916">
    <property type="component" value="Unassembled WGS sequence"/>
</dbReference>
<organism evidence="2 3">
    <name type="scientific">candidate division WWE3 bacterium CG06_land_8_20_14_3_00_42_16</name>
    <dbReference type="NCBI Taxonomy" id="1975083"/>
    <lineage>
        <taxon>Bacteria</taxon>
        <taxon>Katanobacteria</taxon>
    </lineage>
</organism>
<dbReference type="Pfam" id="PF00561">
    <property type="entry name" value="Abhydrolase_1"/>
    <property type="match status" value="1"/>
</dbReference>
<feature type="domain" description="AB hydrolase-1" evidence="1">
    <location>
        <begin position="24"/>
        <end position="261"/>
    </location>
</feature>
<evidence type="ECO:0000313" key="3">
    <source>
        <dbReference type="Proteomes" id="UP000229916"/>
    </source>
</evidence>